<dbReference type="EC" id="2.3.2.27" evidence="3"/>
<dbReference type="InterPro" id="IPR044602">
    <property type="entry name" value="ATL10/ATL72-79-like"/>
</dbReference>
<dbReference type="SMART" id="SM00184">
    <property type="entry name" value="RING"/>
    <property type="match status" value="1"/>
</dbReference>
<gene>
    <name evidence="14" type="ORF">VFH_VI154120</name>
</gene>
<keyword evidence="15" id="KW-1185">Reference proteome</keyword>
<feature type="domain" description="RING-type" evidence="13">
    <location>
        <begin position="141"/>
        <end position="182"/>
    </location>
</feature>
<dbReference type="FunFam" id="3.30.40.10:FF:000632">
    <property type="entry name" value="RING-H2 finger protein ATL73"/>
    <property type="match status" value="1"/>
</dbReference>
<evidence type="ECO:0000259" key="13">
    <source>
        <dbReference type="SMART" id="SM00184"/>
    </source>
</evidence>
<dbReference type="SUPFAM" id="SSF57850">
    <property type="entry name" value="RING/U-box"/>
    <property type="match status" value="1"/>
</dbReference>
<keyword evidence="10 12" id="KW-0472">Membrane</keyword>
<evidence type="ECO:0000256" key="11">
    <source>
        <dbReference type="ARBA" id="ARBA00024209"/>
    </source>
</evidence>
<keyword evidence="5 12" id="KW-0812">Transmembrane</keyword>
<evidence type="ECO:0000256" key="9">
    <source>
        <dbReference type="ARBA" id="ARBA00022989"/>
    </source>
</evidence>
<evidence type="ECO:0000256" key="12">
    <source>
        <dbReference type="SAM" id="Phobius"/>
    </source>
</evidence>
<evidence type="ECO:0000256" key="7">
    <source>
        <dbReference type="ARBA" id="ARBA00022786"/>
    </source>
</evidence>
<evidence type="ECO:0000256" key="6">
    <source>
        <dbReference type="ARBA" id="ARBA00022723"/>
    </source>
</evidence>
<evidence type="ECO:0000256" key="5">
    <source>
        <dbReference type="ARBA" id="ARBA00022692"/>
    </source>
</evidence>
<evidence type="ECO:0000256" key="8">
    <source>
        <dbReference type="ARBA" id="ARBA00022833"/>
    </source>
</evidence>
<dbReference type="GO" id="GO:0016020">
    <property type="term" value="C:membrane"/>
    <property type="evidence" value="ECO:0007669"/>
    <property type="project" value="UniProtKB-SubCell"/>
</dbReference>
<evidence type="ECO:0000256" key="2">
    <source>
        <dbReference type="ARBA" id="ARBA00004167"/>
    </source>
</evidence>
<evidence type="ECO:0000256" key="1">
    <source>
        <dbReference type="ARBA" id="ARBA00000900"/>
    </source>
</evidence>
<proteinExistence type="inferred from homology"/>
<evidence type="ECO:0000256" key="10">
    <source>
        <dbReference type="ARBA" id="ARBA00023136"/>
    </source>
</evidence>
<dbReference type="PANTHER" id="PTHR46905:SF9">
    <property type="entry name" value="RING-TYPE E3 UBIQUITIN TRANSFERASE"/>
    <property type="match status" value="1"/>
</dbReference>
<dbReference type="InterPro" id="IPR013083">
    <property type="entry name" value="Znf_RING/FYVE/PHD"/>
</dbReference>
<feature type="transmembrane region" description="Helical" evidence="12">
    <location>
        <begin position="62"/>
        <end position="83"/>
    </location>
</feature>
<keyword evidence="4" id="KW-0808">Transferase</keyword>
<name>A0AAV1BCJ9_VICFA</name>
<protein>
    <recommendedName>
        <fullName evidence="3">RING-type E3 ubiquitin transferase</fullName>
        <ecNumber evidence="3">2.3.2.27</ecNumber>
    </recommendedName>
</protein>
<evidence type="ECO:0000313" key="14">
    <source>
        <dbReference type="EMBL" id="CAI8619089.1"/>
    </source>
</evidence>
<organism evidence="14 15">
    <name type="scientific">Vicia faba</name>
    <name type="common">Broad bean</name>
    <name type="synonym">Faba vulgaris</name>
    <dbReference type="NCBI Taxonomy" id="3906"/>
    <lineage>
        <taxon>Eukaryota</taxon>
        <taxon>Viridiplantae</taxon>
        <taxon>Streptophyta</taxon>
        <taxon>Embryophyta</taxon>
        <taxon>Tracheophyta</taxon>
        <taxon>Spermatophyta</taxon>
        <taxon>Magnoliopsida</taxon>
        <taxon>eudicotyledons</taxon>
        <taxon>Gunneridae</taxon>
        <taxon>Pentapetalae</taxon>
        <taxon>rosids</taxon>
        <taxon>fabids</taxon>
        <taxon>Fabales</taxon>
        <taxon>Fabaceae</taxon>
        <taxon>Papilionoideae</taxon>
        <taxon>50 kb inversion clade</taxon>
        <taxon>NPAAA clade</taxon>
        <taxon>Hologalegina</taxon>
        <taxon>IRL clade</taxon>
        <taxon>Fabeae</taxon>
        <taxon>Vicia</taxon>
    </lineage>
</organism>
<comment type="catalytic activity">
    <reaction evidence="1">
        <text>S-ubiquitinyl-[E2 ubiquitin-conjugating enzyme]-L-cysteine + [acceptor protein]-L-lysine = [E2 ubiquitin-conjugating enzyme]-L-cysteine + N(6)-ubiquitinyl-[acceptor protein]-L-lysine.</text>
        <dbReference type="EC" id="2.3.2.27"/>
    </reaction>
</comment>
<keyword evidence="6" id="KW-0479">Metal-binding</keyword>
<dbReference type="GO" id="GO:0061630">
    <property type="term" value="F:ubiquitin protein ligase activity"/>
    <property type="evidence" value="ECO:0007669"/>
    <property type="project" value="UniProtKB-EC"/>
</dbReference>
<dbReference type="PANTHER" id="PTHR46905">
    <property type="entry name" value="RING-H2 FINGER PROTEIN ATL78"/>
    <property type="match status" value="1"/>
</dbReference>
<keyword evidence="9 12" id="KW-1133">Transmembrane helix</keyword>
<reference evidence="14 15" key="1">
    <citation type="submission" date="2023-01" db="EMBL/GenBank/DDBJ databases">
        <authorList>
            <person name="Kreplak J."/>
        </authorList>
    </citation>
    <scope>NUCLEOTIDE SEQUENCE [LARGE SCALE GENOMIC DNA]</scope>
</reference>
<evidence type="ECO:0000313" key="15">
    <source>
        <dbReference type="Proteomes" id="UP001157006"/>
    </source>
</evidence>
<sequence length="227" mass="25536">MYASTSFTSQHVHELLVEADSRRLLFQNPIDHQSLKMNSPVFTNVHNSTDSYFGDSKFDSNIVMIIAFILCVFIFSLVLNSIIRCACALKVSNVAIDNLSSSSSNALPKLATQGIKKKALKKFTKVTYSTELKLPGLDTECVICLSEFTNGEKVRILPKCNHGFHVCCIDKWLKEHSSCPKCRQCLLETCRKIGGSQVQPILLPVPEIIIQIQTLEPEILERNYREI</sequence>
<evidence type="ECO:0000256" key="4">
    <source>
        <dbReference type="ARBA" id="ARBA00022679"/>
    </source>
</evidence>
<comment type="similarity">
    <text evidence="11">Belongs to the RING-type zinc finger family. ATL subfamily.</text>
</comment>
<keyword evidence="8" id="KW-0862">Zinc</keyword>
<dbReference type="CDD" id="cd16461">
    <property type="entry name" value="RING-H2_EL5-like"/>
    <property type="match status" value="1"/>
</dbReference>
<dbReference type="Proteomes" id="UP001157006">
    <property type="component" value="Chromosome 6"/>
</dbReference>
<dbReference type="Gene3D" id="3.30.40.10">
    <property type="entry name" value="Zinc/RING finger domain, C3HC4 (zinc finger)"/>
    <property type="match status" value="1"/>
</dbReference>
<dbReference type="GO" id="GO:0046872">
    <property type="term" value="F:metal ion binding"/>
    <property type="evidence" value="ECO:0007669"/>
    <property type="project" value="UniProtKB-KW"/>
</dbReference>
<dbReference type="EMBL" id="OX451741">
    <property type="protein sequence ID" value="CAI8619089.1"/>
    <property type="molecule type" value="Genomic_DNA"/>
</dbReference>
<dbReference type="Pfam" id="PF13639">
    <property type="entry name" value="zf-RING_2"/>
    <property type="match status" value="1"/>
</dbReference>
<dbReference type="GO" id="GO:0016567">
    <property type="term" value="P:protein ubiquitination"/>
    <property type="evidence" value="ECO:0007669"/>
    <property type="project" value="InterPro"/>
</dbReference>
<comment type="subcellular location">
    <subcellularLocation>
        <location evidence="2">Membrane</location>
        <topology evidence="2">Single-pass membrane protein</topology>
    </subcellularLocation>
</comment>
<dbReference type="InterPro" id="IPR001841">
    <property type="entry name" value="Znf_RING"/>
</dbReference>
<dbReference type="AlphaFoldDB" id="A0AAV1BCJ9"/>
<accession>A0AAV1BCJ9</accession>
<keyword evidence="7" id="KW-0833">Ubl conjugation pathway</keyword>
<evidence type="ECO:0000256" key="3">
    <source>
        <dbReference type="ARBA" id="ARBA00012483"/>
    </source>
</evidence>